<dbReference type="InterPro" id="IPR000717">
    <property type="entry name" value="PCI_dom"/>
</dbReference>
<dbReference type="eggNOG" id="KOG2072">
    <property type="taxonomic scope" value="Eukaryota"/>
</dbReference>
<dbReference type="GO" id="GO:0043614">
    <property type="term" value="C:multi-eIF complex"/>
    <property type="evidence" value="ECO:0007669"/>
    <property type="project" value="TreeGrafter"/>
</dbReference>
<dbReference type="InterPro" id="IPR054711">
    <property type="entry name" value="eIF3a_PCI_TPR-like"/>
</dbReference>
<organism evidence="8">
    <name type="scientific">Guillardia theta (strain CCMP2712)</name>
    <name type="common">Cryptophyte</name>
    <dbReference type="NCBI Taxonomy" id="905079"/>
    <lineage>
        <taxon>Eukaryota</taxon>
        <taxon>Cryptophyceae</taxon>
        <taxon>Pyrenomonadales</taxon>
        <taxon>Geminigeraceae</taxon>
        <taxon>Guillardia</taxon>
    </lineage>
</organism>
<feature type="coiled-coil region" evidence="5">
    <location>
        <begin position="671"/>
        <end position="706"/>
    </location>
</feature>
<feature type="compositionally biased region" description="Basic and acidic residues" evidence="6">
    <location>
        <begin position="798"/>
        <end position="860"/>
    </location>
</feature>
<sequence>MSTTYFQKPENALKRAEELIGVGQKSAALDVLETVIKPKRHRTWTATLEDILKKFLSLCTEARETKRAKEGLIQYRQIAQNASQGPESILKVVTSFIGDGERAVREAEEKAGLGAEAVASLQDLEADETPETMMLSVLTCDLSDTGRADRDNYVRWLRFLWESYRTCLEVLKNNQKLEELYADTAKKTFAFCVNYKRKVEFRRLKELLKTHLNMSQISQFSAQTESGLRLRLEIRAAQLNAATQLELWQLAFESAEDLHNVLSHPSNRKAQKSKVMMNYYDKLAQVFWVSENYLFHACAMQRIFHLSERQLNREVSKGDMTKEQAQAQLRSLASKVLLGAVSVPPPAIKQQDVDFDPEKDKQIRMAALVGHNNVPQRRSILSDVVAKNMNTSAYPELVDLFNVLEGDFDPLHLGEQMKPMFAFVEKSEELKKYLHPLKKVVLLKLIQQLSQVYVTMRIADFAKLADFMSLHDCEKFIVEAVAKNQAVVRLDHKNGTLNLGDKGLESENCRSQLANFAKGLQFTLDIIQKDLKEQMRSQKVEALKQLAERLEDERKMMSSRRMQIEERKETLEREMHLKAMEEDRKRKQEEEERRTYEEKRKEEDKRRREEAKLQQEREEKELAEKKRLKEQVDALKAEEKKGKGKKDAAVIDALGKSVEELDDDELKNIDKNALIKAKKEQEEKLKREAEERIQAQVIKMDHLERARRENERDLLAKVFEEQKEHDKLRWEVESKQFLENHKKKHEEDLVIKQRMLRMIPDKSVFEEMITKRREAQYERDKAEHWERTRKERERKKREREEREKREAEERARKEAEEAEKRRRMEEEKRIREEERARLDAMAEKQRQREAEIEARREKDTAPAAAPRETGRGVLERPPMDRGSDRWGGGDRAGDRGDRPAGDRWGGGDRGDRGDRPAGDRWGGGDRAGGDRAGGDRPGGDRWRSDRGGDRPMGDRPGGDRPRADDRWGSRGGGGGGGGGGDSWRRSDDRQMDRPAAAPAERPRLNLQPRSAPKDETKSSKTDDDGFTAVSKRR</sequence>
<accession>L1JW85</accession>
<keyword evidence="2 8" id="KW-0396">Initiation factor</keyword>
<keyword evidence="10" id="KW-1185">Reference proteome</keyword>
<protein>
    <submittedName>
        <fullName evidence="8">Translation initiation factor 3, subunit A</fullName>
    </submittedName>
</protein>
<dbReference type="RefSeq" id="XP_005839801.1">
    <property type="nucleotide sequence ID" value="XM_005839744.1"/>
</dbReference>
<feature type="compositionally biased region" description="Basic and acidic residues" evidence="6">
    <location>
        <begin position="772"/>
        <end position="791"/>
    </location>
</feature>
<name>L1JW85_GUITC</name>
<dbReference type="Pfam" id="PF01399">
    <property type="entry name" value="PCI"/>
    <property type="match status" value="1"/>
</dbReference>
<dbReference type="OrthoDB" id="18884at2759"/>
<dbReference type="EMBL" id="JH992971">
    <property type="protein sequence ID" value="EKX52821.1"/>
    <property type="molecule type" value="Genomic_DNA"/>
</dbReference>
<reference evidence="8 10" key="1">
    <citation type="journal article" date="2012" name="Nature">
        <title>Algal genomes reveal evolutionary mosaicism and the fate of nucleomorphs.</title>
        <authorList>
            <consortium name="DOE Joint Genome Institute"/>
            <person name="Curtis B.A."/>
            <person name="Tanifuji G."/>
            <person name="Burki F."/>
            <person name="Gruber A."/>
            <person name="Irimia M."/>
            <person name="Maruyama S."/>
            <person name="Arias M.C."/>
            <person name="Ball S.G."/>
            <person name="Gile G.H."/>
            <person name="Hirakawa Y."/>
            <person name="Hopkins J.F."/>
            <person name="Kuo A."/>
            <person name="Rensing S.A."/>
            <person name="Schmutz J."/>
            <person name="Symeonidi A."/>
            <person name="Elias M."/>
            <person name="Eveleigh R.J."/>
            <person name="Herman E.K."/>
            <person name="Klute M.J."/>
            <person name="Nakayama T."/>
            <person name="Obornik M."/>
            <person name="Reyes-Prieto A."/>
            <person name="Armbrust E.V."/>
            <person name="Aves S.J."/>
            <person name="Beiko R.G."/>
            <person name="Coutinho P."/>
            <person name="Dacks J.B."/>
            <person name="Durnford D.G."/>
            <person name="Fast N.M."/>
            <person name="Green B.R."/>
            <person name="Grisdale C.J."/>
            <person name="Hempel F."/>
            <person name="Henrissat B."/>
            <person name="Hoppner M.P."/>
            <person name="Ishida K."/>
            <person name="Kim E."/>
            <person name="Koreny L."/>
            <person name="Kroth P.G."/>
            <person name="Liu Y."/>
            <person name="Malik S.B."/>
            <person name="Maier U.G."/>
            <person name="McRose D."/>
            <person name="Mock T."/>
            <person name="Neilson J.A."/>
            <person name="Onodera N.T."/>
            <person name="Poole A.M."/>
            <person name="Pritham E.J."/>
            <person name="Richards T.A."/>
            <person name="Rocap G."/>
            <person name="Roy S.W."/>
            <person name="Sarai C."/>
            <person name="Schaack S."/>
            <person name="Shirato S."/>
            <person name="Slamovits C.H."/>
            <person name="Spencer D.F."/>
            <person name="Suzuki S."/>
            <person name="Worden A.Z."/>
            <person name="Zauner S."/>
            <person name="Barry K."/>
            <person name="Bell C."/>
            <person name="Bharti A.K."/>
            <person name="Crow J.A."/>
            <person name="Grimwood J."/>
            <person name="Kramer R."/>
            <person name="Lindquist E."/>
            <person name="Lucas S."/>
            <person name="Salamov A."/>
            <person name="McFadden G.I."/>
            <person name="Lane C.E."/>
            <person name="Keeling P.J."/>
            <person name="Gray M.W."/>
            <person name="Grigoriev I.V."/>
            <person name="Archibald J.M."/>
        </authorList>
    </citation>
    <scope>NUCLEOTIDE SEQUENCE</scope>
    <source>
        <strain evidence="8 10">CCMP2712</strain>
    </source>
</reference>
<dbReference type="PROSITE" id="PS50250">
    <property type="entry name" value="PCI"/>
    <property type="match status" value="1"/>
</dbReference>
<dbReference type="InterPro" id="IPR027512">
    <property type="entry name" value="EIF3A"/>
</dbReference>
<dbReference type="Gene3D" id="4.10.860.10">
    <property type="entry name" value="UVR domain"/>
    <property type="match status" value="1"/>
</dbReference>
<dbReference type="GO" id="GO:0001732">
    <property type="term" value="P:formation of cytoplasmic translation initiation complex"/>
    <property type="evidence" value="ECO:0007669"/>
    <property type="project" value="TreeGrafter"/>
</dbReference>
<dbReference type="STRING" id="905079.L1JW85"/>
<keyword evidence="5" id="KW-0175">Coiled coil</keyword>
<evidence type="ECO:0000256" key="4">
    <source>
        <dbReference type="ARBA" id="ARBA00022917"/>
    </source>
</evidence>
<dbReference type="AlphaFoldDB" id="L1JW85"/>
<evidence type="ECO:0000313" key="10">
    <source>
        <dbReference type="Proteomes" id="UP000011087"/>
    </source>
</evidence>
<dbReference type="Gene3D" id="1.25.40.860">
    <property type="match status" value="2"/>
</dbReference>
<keyword evidence="4" id="KW-0648">Protein biosynthesis</keyword>
<dbReference type="OMA" id="EHITNKR"/>
<dbReference type="Proteomes" id="UP000011087">
    <property type="component" value="Unassembled WGS sequence"/>
</dbReference>
<evidence type="ECO:0000256" key="1">
    <source>
        <dbReference type="ARBA" id="ARBA00022490"/>
    </source>
</evidence>
<dbReference type="GeneID" id="17309738"/>
<evidence type="ECO:0000313" key="8">
    <source>
        <dbReference type="EMBL" id="EKX52821.1"/>
    </source>
</evidence>
<gene>
    <name evidence="8" type="ORF">GUITHDRAFT_161086</name>
</gene>
<dbReference type="GO" id="GO:0002188">
    <property type="term" value="P:translation reinitiation"/>
    <property type="evidence" value="ECO:0007669"/>
    <property type="project" value="TreeGrafter"/>
</dbReference>
<dbReference type="GO" id="GO:0071540">
    <property type="term" value="C:eukaryotic translation initiation factor 3 complex, eIF3e"/>
    <property type="evidence" value="ECO:0007669"/>
    <property type="project" value="TreeGrafter"/>
</dbReference>
<dbReference type="KEGG" id="gtt:GUITHDRAFT_161086"/>
<keyword evidence="1" id="KW-0963">Cytoplasm</keyword>
<evidence type="ECO:0000256" key="6">
    <source>
        <dbReference type="SAM" id="MobiDB-lite"/>
    </source>
</evidence>
<dbReference type="HOGENOM" id="CLU_002096_2_1_1"/>
<dbReference type="SMART" id="SM00088">
    <property type="entry name" value="PINT"/>
    <property type="match status" value="1"/>
</dbReference>
<keyword evidence="3" id="KW-0694">RNA-binding</keyword>
<reference evidence="9" key="3">
    <citation type="submission" date="2015-06" db="UniProtKB">
        <authorList>
            <consortium name="EnsemblProtists"/>
        </authorList>
    </citation>
    <scope>IDENTIFICATION</scope>
</reference>
<dbReference type="PANTHER" id="PTHR14005">
    <property type="entry name" value="EUKARYOTIC TRANSLATION INITIATION FACTOR 3, THETA SUBUNIT"/>
    <property type="match status" value="1"/>
</dbReference>
<feature type="compositionally biased region" description="Basic and acidic residues" evidence="6">
    <location>
        <begin position="982"/>
        <end position="992"/>
    </location>
</feature>
<feature type="region of interest" description="Disordered" evidence="6">
    <location>
        <begin position="554"/>
        <end position="622"/>
    </location>
</feature>
<dbReference type="EnsemblProtists" id="EKX52821">
    <property type="protein sequence ID" value="EKX52821"/>
    <property type="gene ID" value="GUITHDRAFT_161086"/>
</dbReference>
<dbReference type="GO" id="GO:0003743">
    <property type="term" value="F:translation initiation factor activity"/>
    <property type="evidence" value="ECO:0007669"/>
    <property type="project" value="UniProtKB-KW"/>
</dbReference>
<feature type="region of interest" description="Disordered" evidence="6">
    <location>
        <begin position="772"/>
        <end position="1033"/>
    </location>
</feature>
<feature type="compositionally biased region" description="Basic and acidic residues" evidence="6">
    <location>
        <begin position="1011"/>
        <end position="1023"/>
    </location>
</feature>
<evidence type="ECO:0000256" key="5">
    <source>
        <dbReference type="SAM" id="Coils"/>
    </source>
</evidence>
<dbReference type="PANTHER" id="PTHR14005:SF0">
    <property type="entry name" value="EUKARYOTIC TRANSLATION INITIATION FACTOR 3 SUBUNIT A"/>
    <property type="match status" value="1"/>
</dbReference>
<evidence type="ECO:0000259" key="7">
    <source>
        <dbReference type="PROSITE" id="PS50250"/>
    </source>
</evidence>
<evidence type="ECO:0000256" key="3">
    <source>
        <dbReference type="ARBA" id="ARBA00022884"/>
    </source>
</evidence>
<proteinExistence type="predicted"/>
<dbReference type="Pfam" id="PF22591">
    <property type="entry name" value="eIF3a_PCI_TPR-like"/>
    <property type="match status" value="1"/>
</dbReference>
<feature type="compositionally biased region" description="Basic and acidic residues" evidence="6">
    <location>
        <begin position="927"/>
        <end position="968"/>
    </location>
</feature>
<dbReference type="GO" id="GO:0003729">
    <property type="term" value="F:mRNA binding"/>
    <property type="evidence" value="ECO:0007669"/>
    <property type="project" value="TreeGrafter"/>
</dbReference>
<feature type="compositionally biased region" description="Basic and acidic residues" evidence="6">
    <location>
        <begin position="868"/>
        <end position="918"/>
    </location>
</feature>
<evidence type="ECO:0000256" key="2">
    <source>
        <dbReference type="ARBA" id="ARBA00022540"/>
    </source>
</evidence>
<dbReference type="PaxDb" id="55529-EKX52821"/>
<evidence type="ECO:0000313" key="9">
    <source>
        <dbReference type="EnsemblProtists" id="EKX52821"/>
    </source>
</evidence>
<feature type="compositionally biased region" description="Gly residues" evidence="6">
    <location>
        <begin position="969"/>
        <end position="981"/>
    </location>
</feature>
<feature type="domain" description="PCI" evidence="7">
    <location>
        <begin position="329"/>
        <end position="504"/>
    </location>
</feature>
<dbReference type="GO" id="GO:0071541">
    <property type="term" value="C:eukaryotic translation initiation factor 3 complex, eIF3m"/>
    <property type="evidence" value="ECO:0007669"/>
    <property type="project" value="TreeGrafter"/>
</dbReference>
<reference evidence="10" key="2">
    <citation type="submission" date="2012-11" db="EMBL/GenBank/DDBJ databases">
        <authorList>
            <person name="Kuo A."/>
            <person name="Curtis B.A."/>
            <person name="Tanifuji G."/>
            <person name="Burki F."/>
            <person name="Gruber A."/>
            <person name="Irimia M."/>
            <person name="Maruyama S."/>
            <person name="Arias M.C."/>
            <person name="Ball S.G."/>
            <person name="Gile G.H."/>
            <person name="Hirakawa Y."/>
            <person name="Hopkins J.F."/>
            <person name="Rensing S.A."/>
            <person name="Schmutz J."/>
            <person name="Symeonidi A."/>
            <person name="Elias M."/>
            <person name="Eveleigh R.J."/>
            <person name="Herman E.K."/>
            <person name="Klute M.J."/>
            <person name="Nakayama T."/>
            <person name="Obornik M."/>
            <person name="Reyes-Prieto A."/>
            <person name="Armbrust E.V."/>
            <person name="Aves S.J."/>
            <person name="Beiko R.G."/>
            <person name="Coutinho P."/>
            <person name="Dacks J.B."/>
            <person name="Durnford D.G."/>
            <person name="Fast N.M."/>
            <person name="Green B.R."/>
            <person name="Grisdale C."/>
            <person name="Hempe F."/>
            <person name="Henrissat B."/>
            <person name="Hoppner M.P."/>
            <person name="Ishida K.-I."/>
            <person name="Kim E."/>
            <person name="Koreny L."/>
            <person name="Kroth P.G."/>
            <person name="Liu Y."/>
            <person name="Malik S.-B."/>
            <person name="Maier U.G."/>
            <person name="McRose D."/>
            <person name="Mock T."/>
            <person name="Neilson J.A."/>
            <person name="Onodera N.T."/>
            <person name="Poole A.M."/>
            <person name="Pritham E.J."/>
            <person name="Richards T.A."/>
            <person name="Rocap G."/>
            <person name="Roy S.W."/>
            <person name="Sarai C."/>
            <person name="Schaack S."/>
            <person name="Shirato S."/>
            <person name="Slamovits C.H."/>
            <person name="Spencer D.F."/>
            <person name="Suzuki S."/>
            <person name="Worden A.Z."/>
            <person name="Zauner S."/>
            <person name="Barry K."/>
            <person name="Bell C."/>
            <person name="Bharti A.K."/>
            <person name="Crow J.A."/>
            <person name="Grimwood J."/>
            <person name="Kramer R."/>
            <person name="Lindquist E."/>
            <person name="Lucas S."/>
            <person name="Salamov A."/>
            <person name="McFadden G.I."/>
            <person name="Lane C.E."/>
            <person name="Keeling P.J."/>
            <person name="Gray M.W."/>
            <person name="Grigoriev I.V."/>
            <person name="Archibald J.M."/>
        </authorList>
    </citation>
    <scope>NUCLEOTIDE SEQUENCE</scope>
    <source>
        <strain evidence="10">CCMP2712</strain>
    </source>
</reference>